<dbReference type="AlphaFoldDB" id="A0A3A9Z9E2"/>
<sequence length="404" mass="44741">MSGQHFDVIVVGGGPSGSSTAALLAKEGRSVLLLEREKFPRYHIGESLIPGMWPTIEQLGLRERLEGIGFVKKYGGSLVWGRGLPLWHFSFKEGGPYPYTFQVRRADFDLLLLTRARELGVRVIEDATVRNPLFQDGRMTGVGYQVRGGPLTEAHADVVVDASGQQRWLGRYFDMVEWQEDLRNFAVWAYFQDCAREEGEKQGNILAERRPGGWIWFIPFSDGTTGVGYVTPTRLLGESGLSPEELFEEQVAASQQVSKMVAGANRVSGFRTIKDWSYTCSRFHGPGWLVVGDAATFVDPLLSTGVTLALRGGTTAAATVARILDEPEDAVKAGERYEEAYRRFVDRLFGFVRAFYDQTKGRDDYFDDAQKILGSGGPSPQADFVTLVSGLAGIEEFYEGGEFV</sequence>
<dbReference type="OrthoDB" id="103324at2"/>
<organism evidence="2 3">
    <name type="scientific">Streptomyces hoynatensis</name>
    <dbReference type="NCBI Taxonomy" id="1141874"/>
    <lineage>
        <taxon>Bacteria</taxon>
        <taxon>Bacillati</taxon>
        <taxon>Actinomycetota</taxon>
        <taxon>Actinomycetes</taxon>
        <taxon>Kitasatosporales</taxon>
        <taxon>Streptomycetaceae</taxon>
        <taxon>Streptomyces</taxon>
    </lineage>
</organism>
<dbReference type="SUPFAM" id="SSF51905">
    <property type="entry name" value="FAD/NAD(P)-binding domain"/>
    <property type="match status" value="1"/>
</dbReference>
<dbReference type="EMBL" id="RBAL01000004">
    <property type="protein sequence ID" value="RKN43917.1"/>
    <property type="molecule type" value="Genomic_DNA"/>
</dbReference>
<dbReference type="InterPro" id="IPR050816">
    <property type="entry name" value="Flavin-dep_Halogenase_NPB"/>
</dbReference>
<dbReference type="InterPro" id="IPR006905">
    <property type="entry name" value="Flavin_halogenase"/>
</dbReference>
<dbReference type="GO" id="GO:0004497">
    <property type="term" value="F:monooxygenase activity"/>
    <property type="evidence" value="ECO:0007669"/>
    <property type="project" value="InterPro"/>
</dbReference>
<evidence type="ECO:0000256" key="1">
    <source>
        <dbReference type="ARBA" id="ARBA00038396"/>
    </source>
</evidence>
<accession>A0A3A9Z9E2</accession>
<keyword evidence="3" id="KW-1185">Reference proteome</keyword>
<dbReference type="Gene3D" id="3.50.50.60">
    <property type="entry name" value="FAD/NAD(P)-binding domain"/>
    <property type="match status" value="1"/>
</dbReference>
<gene>
    <name evidence="2" type="ORF">D7294_09520</name>
</gene>
<evidence type="ECO:0000313" key="3">
    <source>
        <dbReference type="Proteomes" id="UP000272474"/>
    </source>
</evidence>
<comment type="similarity">
    <text evidence="1">Belongs to the flavin-dependent halogenase family. Bacterial tryptophan halogenase subfamily.</text>
</comment>
<dbReference type="PANTHER" id="PTHR43747">
    <property type="entry name" value="FAD-BINDING PROTEIN"/>
    <property type="match status" value="1"/>
</dbReference>
<protein>
    <submittedName>
        <fullName evidence="2">FAD-dependent oxidoreductase</fullName>
    </submittedName>
</protein>
<dbReference type="Proteomes" id="UP000272474">
    <property type="component" value="Unassembled WGS sequence"/>
</dbReference>
<dbReference type="PANTHER" id="PTHR43747:SF1">
    <property type="entry name" value="SLR1998 PROTEIN"/>
    <property type="match status" value="1"/>
</dbReference>
<evidence type="ECO:0000313" key="2">
    <source>
        <dbReference type="EMBL" id="RKN43917.1"/>
    </source>
</evidence>
<comment type="caution">
    <text evidence="2">The sequence shown here is derived from an EMBL/GenBank/DDBJ whole genome shotgun (WGS) entry which is preliminary data.</text>
</comment>
<name>A0A3A9Z9E2_9ACTN</name>
<dbReference type="RefSeq" id="WP_120677582.1">
    <property type="nucleotide sequence ID" value="NZ_RBAL01000004.1"/>
</dbReference>
<proteinExistence type="inferred from homology"/>
<dbReference type="InterPro" id="IPR036188">
    <property type="entry name" value="FAD/NAD-bd_sf"/>
</dbReference>
<dbReference type="PRINTS" id="PR00420">
    <property type="entry name" value="RNGMNOXGNASE"/>
</dbReference>
<dbReference type="Pfam" id="PF04820">
    <property type="entry name" value="Trp_halogenase"/>
    <property type="match status" value="2"/>
</dbReference>
<reference evidence="2 3" key="1">
    <citation type="journal article" date="2014" name="Int. J. Syst. Evol. Microbiol.">
        <title>Streptomyces hoynatensis sp. nov., isolated from deep marine sediment.</title>
        <authorList>
            <person name="Veyisoglu A."/>
            <person name="Sahin N."/>
        </authorList>
    </citation>
    <scope>NUCLEOTIDE SEQUENCE [LARGE SCALE GENOMIC DNA]</scope>
    <source>
        <strain evidence="2 3">KCTC 29097</strain>
    </source>
</reference>